<feature type="domain" description="Phosphatidic acid phosphatase type 2/haloperoxidase" evidence="2">
    <location>
        <begin position="175"/>
        <end position="251"/>
    </location>
</feature>
<accession>A0ABS2CRK6</accession>
<protein>
    <submittedName>
        <fullName evidence="3">Phosphatase PAP2 family protein</fullName>
    </submittedName>
</protein>
<evidence type="ECO:0000313" key="3">
    <source>
        <dbReference type="EMBL" id="MBM6402073.1"/>
    </source>
</evidence>
<keyword evidence="1" id="KW-0812">Transmembrane</keyword>
<dbReference type="SUPFAM" id="SSF48317">
    <property type="entry name" value="Acid phosphatase/Vanadium-dependent haloperoxidase"/>
    <property type="match status" value="1"/>
</dbReference>
<evidence type="ECO:0000259" key="2">
    <source>
        <dbReference type="Pfam" id="PF01569"/>
    </source>
</evidence>
<dbReference type="Proteomes" id="UP001430172">
    <property type="component" value="Unassembled WGS sequence"/>
</dbReference>
<dbReference type="Gene3D" id="1.20.144.10">
    <property type="entry name" value="Phosphatidic acid phosphatase type 2/haloperoxidase"/>
    <property type="match status" value="1"/>
</dbReference>
<keyword evidence="1" id="KW-0472">Membrane</keyword>
<dbReference type="Pfam" id="PF01569">
    <property type="entry name" value="PAP2"/>
    <property type="match status" value="1"/>
</dbReference>
<sequence>MTGTMLIGVVALVLVVAAGALLVVRADRLVAPRWVASGLVRARVVGDSLVDQLGRVGAFAAAVLLGGGAMTFVLWVLGEFFQAIEPYVDHPVFDWFAAGRNATWDSIWLVLTNVGGLKQTQTITVVAAVLLAVLWRRRRWWVPLLVLPVGYLLEKNVQELLKLVVDRGHPPTTLGSYPSGGCARVIVVYGLVVVLALRWTETRSRRWWAAGAALVALLETVQAYARMYNQEHWLTDVIGGFVFGLLLLATMTGAMLLLDHGGTSSSGADERSAREPAAA</sequence>
<dbReference type="InterPro" id="IPR000326">
    <property type="entry name" value="PAP2/HPO"/>
</dbReference>
<evidence type="ECO:0000313" key="4">
    <source>
        <dbReference type="Proteomes" id="UP001430172"/>
    </source>
</evidence>
<name>A0ABS2CRK6_9MICO</name>
<feature type="transmembrane region" description="Helical" evidence="1">
    <location>
        <begin position="58"/>
        <end position="77"/>
    </location>
</feature>
<dbReference type="EMBL" id="JAFDVD010000021">
    <property type="protein sequence ID" value="MBM6402073.1"/>
    <property type="molecule type" value="Genomic_DNA"/>
</dbReference>
<proteinExistence type="predicted"/>
<keyword evidence="1" id="KW-1133">Transmembrane helix</keyword>
<dbReference type="InterPro" id="IPR036938">
    <property type="entry name" value="PAP2/HPO_sf"/>
</dbReference>
<gene>
    <name evidence="3" type="ORF">JQN70_16870</name>
</gene>
<evidence type="ECO:0000256" key="1">
    <source>
        <dbReference type="SAM" id="Phobius"/>
    </source>
</evidence>
<organism evidence="3 4">
    <name type="scientific">Phycicoccus sonneratiae</name>
    <dbReference type="NCBI Taxonomy" id="2807628"/>
    <lineage>
        <taxon>Bacteria</taxon>
        <taxon>Bacillati</taxon>
        <taxon>Actinomycetota</taxon>
        <taxon>Actinomycetes</taxon>
        <taxon>Micrococcales</taxon>
        <taxon>Intrasporangiaceae</taxon>
        <taxon>Phycicoccus</taxon>
    </lineage>
</organism>
<comment type="caution">
    <text evidence="3">The sequence shown here is derived from an EMBL/GenBank/DDBJ whole genome shotgun (WGS) entry which is preliminary data.</text>
</comment>
<feature type="transmembrane region" description="Helical" evidence="1">
    <location>
        <begin position="237"/>
        <end position="258"/>
    </location>
</feature>
<keyword evidence="4" id="KW-1185">Reference proteome</keyword>
<feature type="transmembrane region" description="Helical" evidence="1">
    <location>
        <begin position="177"/>
        <end position="200"/>
    </location>
</feature>
<reference evidence="3" key="1">
    <citation type="submission" date="2021-02" db="EMBL/GenBank/DDBJ databases">
        <title>Phycicoccus sp. MQZ13P-5T, whole genome shotgun sequence.</title>
        <authorList>
            <person name="Tuo L."/>
        </authorList>
    </citation>
    <scope>NUCLEOTIDE SEQUENCE</scope>
    <source>
        <strain evidence="3">MQZ13P-5</strain>
    </source>
</reference>
<dbReference type="RefSeq" id="WP_204132545.1">
    <property type="nucleotide sequence ID" value="NZ_JAFDVD010000021.1"/>
</dbReference>